<gene>
    <name evidence="2" type="ORF">GCM10023213_11850</name>
</gene>
<keyword evidence="3" id="KW-1185">Reference proteome</keyword>
<dbReference type="EMBL" id="BAABIA010000002">
    <property type="protein sequence ID" value="GAA5136574.1"/>
    <property type="molecule type" value="Genomic_DNA"/>
</dbReference>
<dbReference type="SUPFAM" id="SSF88723">
    <property type="entry name" value="PIN domain-like"/>
    <property type="match status" value="1"/>
</dbReference>
<protein>
    <recommendedName>
        <fullName evidence="1">PIN domain-containing protein</fullName>
    </recommendedName>
</protein>
<dbReference type="InterPro" id="IPR002716">
    <property type="entry name" value="PIN_dom"/>
</dbReference>
<proteinExistence type="predicted"/>
<evidence type="ECO:0000259" key="1">
    <source>
        <dbReference type="Pfam" id="PF13470"/>
    </source>
</evidence>
<evidence type="ECO:0000313" key="2">
    <source>
        <dbReference type="EMBL" id="GAA5136574.1"/>
    </source>
</evidence>
<dbReference type="Pfam" id="PF13470">
    <property type="entry name" value="PIN_3"/>
    <property type="match status" value="1"/>
</dbReference>
<comment type="caution">
    <text evidence="2">The sequence shown here is derived from an EMBL/GenBank/DDBJ whole genome shotgun (WGS) entry which is preliminary data.</text>
</comment>
<evidence type="ECO:0000313" key="3">
    <source>
        <dbReference type="Proteomes" id="UP001499852"/>
    </source>
</evidence>
<sequence length="117" mass="12800">MRLLIDANVLLDCLILEASGLPRTGQQASNMVLGLCDTGMHEGLVAWHTLPIIAYYHGRQHSKEETADMIDMLLGFLEVPTVGHTEATRWREHGLSDFEDALQVAAAISGMADIIVT</sequence>
<accession>A0ABP9P2Q2</accession>
<reference evidence="3" key="1">
    <citation type="journal article" date="2019" name="Int. J. Syst. Evol. Microbiol.">
        <title>The Global Catalogue of Microorganisms (GCM) 10K type strain sequencing project: providing services to taxonomists for standard genome sequencing and annotation.</title>
        <authorList>
            <consortium name="The Broad Institute Genomics Platform"/>
            <consortium name="The Broad Institute Genome Sequencing Center for Infectious Disease"/>
            <person name="Wu L."/>
            <person name="Ma J."/>
        </authorList>
    </citation>
    <scope>NUCLEOTIDE SEQUENCE [LARGE SCALE GENOMIC DNA]</scope>
    <source>
        <strain evidence="3">JCM 18053</strain>
    </source>
</reference>
<organism evidence="2 3">
    <name type="scientific">Prosthecobacter algae</name>
    <dbReference type="NCBI Taxonomy" id="1144682"/>
    <lineage>
        <taxon>Bacteria</taxon>
        <taxon>Pseudomonadati</taxon>
        <taxon>Verrucomicrobiota</taxon>
        <taxon>Verrucomicrobiia</taxon>
        <taxon>Verrucomicrobiales</taxon>
        <taxon>Verrucomicrobiaceae</taxon>
        <taxon>Prosthecobacter</taxon>
    </lineage>
</organism>
<feature type="domain" description="PIN" evidence="1">
    <location>
        <begin position="2"/>
        <end position="117"/>
    </location>
</feature>
<dbReference type="Proteomes" id="UP001499852">
    <property type="component" value="Unassembled WGS sequence"/>
</dbReference>
<dbReference type="RefSeq" id="WP_345735448.1">
    <property type="nucleotide sequence ID" value="NZ_BAABIA010000002.1"/>
</dbReference>
<name>A0ABP9P2Q2_9BACT</name>
<dbReference type="InterPro" id="IPR029060">
    <property type="entry name" value="PIN-like_dom_sf"/>
</dbReference>